<keyword evidence="2" id="KW-1185">Reference proteome</keyword>
<reference evidence="1 2" key="1">
    <citation type="journal article" date="2013" name="Genome Biol. Evol.">
        <title>Genomes of Stigonematalean cyanobacteria (subsection V) and the evolution of oxygenic photosynthesis from prokaryotes to plastids.</title>
        <authorList>
            <person name="Dagan T."/>
            <person name="Roettger M."/>
            <person name="Stucken K."/>
            <person name="Landan G."/>
            <person name="Koch R."/>
            <person name="Major P."/>
            <person name="Gould S.B."/>
            <person name="Goremykin V.V."/>
            <person name="Rippka R."/>
            <person name="Tandeau de Marsac N."/>
            <person name="Gugger M."/>
            <person name="Lockhart P.J."/>
            <person name="Allen J.F."/>
            <person name="Brune I."/>
            <person name="Maus I."/>
            <person name="Puhler A."/>
            <person name="Martin W.F."/>
        </authorList>
    </citation>
    <scope>NUCLEOTIDE SEQUENCE [LARGE SCALE GENOMIC DNA]</scope>
    <source>
        <strain evidence="1 2">PCC 7110</strain>
    </source>
</reference>
<dbReference type="EMBL" id="ANNX02000081">
    <property type="protein sequence ID" value="KYC34465.1"/>
    <property type="molecule type" value="Genomic_DNA"/>
</dbReference>
<comment type="caution">
    <text evidence="1">The sequence shown here is derived from an EMBL/GenBank/DDBJ whole genome shotgun (WGS) entry which is preliminary data.</text>
</comment>
<dbReference type="Proteomes" id="UP000076925">
    <property type="component" value="Unassembled WGS sequence"/>
</dbReference>
<dbReference type="STRING" id="128403.WA1_51665"/>
<accession>A0A139WPW4</accession>
<sequence>MIINIKWLCITFTILKALFKQGGNMKPGTKEFFIELSTEMSRLYGFARQMNELDFAVSLGGEFRGMQDAGWATTITAQQVFEEIQAYMGRNQPYTVPEMRIALMLYCQLSEAGGVYESLKNVMGVITSQPYNLWPFKDIVRIRKVDKRIIAPNANATFKDLATKASEIGMTKLSSLLATVFNDELRNGLSHADYVIWNDGLRLRKRNGGNANRLSFEEVGAAITAGVGFFEILRSHNQVAMASFNPAKEIIGKFSLNFPMKHTVFADPKRGTFSISSSSPGPETTPEYLRQVEITACLGSKILAVFPRCENTIDELIIKEIEKIGYEPHVVPLNVTAHDALILEIKKKKMYDQRGEIADGLLLASPFGFRSVTTLEDLNDVFPRPIVELSFAKNFRELHLLKC</sequence>
<name>A0A139WPW4_9CYAN</name>
<organism evidence="1 2">
    <name type="scientific">Scytonema hofmannii PCC 7110</name>
    <dbReference type="NCBI Taxonomy" id="128403"/>
    <lineage>
        <taxon>Bacteria</taxon>
        <taxon>Bacillati</taxon>
        <taxon>Cyanobacteriota</taxon>
        <taxon>Cyanophyceae</taxon>
        <taxon>Nostocales</taxon>
        <taxon>Scytonemataceae</taxon>
        <taxon>Scytonema</taxon>
    </lineage>
</organism>
<evidence type="ECO:0000313" key="1">
    <source>
        <dbReference type="EMBL" id="KYC34465.1"/>
    </source>
</evidence>
<protein>
    <submittedName>
        <fullName evidence="1">Uncharacterized protein</fullName>
    </submittedName>
</protein>
<gene>
    <name evidence="1" type="ORF">WA1_51665</name>
</gene>
<proteinExistence type="predicted"/>
<dbReference type="AlphaFoldDB" id="A0A139WPW4"/>
<evidence type="ECO:0000313" key="2">
    <source>
        <dbReference type="Proteomes" id="UP000076925"/>
    </source>
</evidence>